<organism evidence="1 2">
    <name type="scientific">Pararge aegeria aegeria</name>
    <dbReference type="NCBI Taxonomy" id="348720"/>
    <lineage>
        <taxon>Eukaryota</taxon>
        <taxon>Metazoa</taxon>
        <taxon>Ecdysozoa</taxon>
        <taxon>Arthropoda</taxon>
        <taxon>Hexapoda</taxon>
        <taxon>Insecta</taxon>
        <taxon>Pterygota</taxon>
        <taxon>Neoptera</taxon>
        <taxon>Endopterygota</taxon>
        <taxon>Lepidoptera</taxon>
        <taxon>Glossata</taxon>
        <taxon>Ditrysia</taxon>
        <taxon>Papilionoidea</taxon>
        <taxon>Nymphalidae</taxon>
        <taxon>Satyrinae</taxon>
        <taxon>Satyrini</taxon>
        <taxon>Parargina</taxon>
        <taxon>Pararge</taxon>
    </lineage>
</organism>
<reference evidence="1" key="1">
    <citation type="submission" date="2022-03" db="EMBL/GenBank/DDBJ databases">
        <authorList>
            <person name="Lindestad O."/>
        </authorList>
    </citation>
    <scope>NUCLEOTIDE SEQUENCE</scope>
</reference>
<keyword evidence="2" id="KW-1185">Reference proteome</keyword>
<protein>
    <submittedName>
        <fullName evidence="1">Jg10831 protein</fullName>
    </submittedName>
</protein>
<evidence type="ECO:0000313" key="1">
    <source>
        <dbReference type="EMBL" id="CAH2263032.1"/>
    </source>
</evidence>
<gene>
    <name evidence="1" type="primary">jg10831</name>
    <name evidence="1" type="ORF">PAEG_LOCUS24297</name>
</gene>
<accession>A0A8S4SKL2</accession>
<sequence length="112" mass="12185">MKVVLSCALETSFANAERRARAVTVGGLASTLGLQCRGAARLRSILPPPSALPPCKTIEKPTVCCQNSIQYTPLMIGYNAIFGNDKTIRAFSKTLTLLESYLYVANVKWCCK</sequence>
<dbReference type="EMBL" id="CAKXAJ010026225">
    <property type="protein sequence ID" value="CAH2263032.1"/>
    <property type="molecule type" value="Genomic_DNA"/>
</dbReference>
<evidence type="ECO:0000313" key="2">
    <source>
        <dbReference type="Proteomes" id="UP000838756"/>
    </source>
</evidence>
<name>A0A8S4SKL2_9NEOP</name>
<dbReference type="Proteomes" id="UP000838756">
    <property type="component" value="Unassembled WGS sequence"/>
</dbReference>
<proteinExistence type="predicted"/>
<dbReference type="AlphaFoldDB" id="A0A8S4SKL2"/>
<comment type="caution">
    <text evidence="1">The sequence shown here is derived from an EMBL/GenBank/DDBJ whole genome shotgun (WGS) entry which is preliminary data.</text>
</comment>